<accession>K5ZM08</accession>
<dbReference type="Proteomes" id="UP000006330">
    <property type="component" value="Unassembled WGS sequence"/>
</dbReference>
<dbReference type="AlphaFoldDB" id="K5ZM08"/>
<reference evidence="1 2" key="1">
    <citation type="submission" date="2012-02" db="EMBL/GenBank/DDBJ databases">
        <title>The Genome Sequence of Parabacteroides goldsteinii CL02T12C30.</title>
        <authorList>
            <consortium name="The Broad Institute Genome Sequencing Platform"/>
            <person name="Earl A."/>
            <person name="Ward D."/>
            <person name="Feldgarden M."/>
            <person name="Gevers D."/>
            <person name="Zitomersky N.L."/>
            <person name="Coyne M.J."/>
            <person name="Comstock L.E."/>
            <person name="Young S.K."/>
            <person name="Zeng Q."/>
            <person name="Gargeya S."/>
            <person name="Fitzgerald M."/>
            <person name="Haas B."/>
            <person name="Abouelleil A."/>
            <person name="Alvarado L."/>
            <person name="Arachchi H.M."/>
            <person name="Berlin A."/>
            <person name="Chapman S.B."/>
            <person name="Gearin G."/>
            <person name="Goldberg J."/>
            <person name="Griggs A."/>
            <person name="Gujja S."/>
            <person name="Hansen M."/>
            <person name="Heiman D."/>
            <person name="Howarth C."/>
            <person name="Larimer J."/>
            <person name="Lui A."/>
            <person name="MacDonald P.J.P."/>
            <person name="McCowen C."/>
            <person name="Montmayeur A."/>
            <person name="Murphy C."/>
            <person name="Neiman D."/>
            <person name="Pearson M."/>
            <person name="Priest M."/>
            <person name="Roberts A."/>
            <person name="Saif S."/>
            <person name="Shea T."/>
            <person name="Sisk P."/>
            <person name="Stolte C."/>
            <person name="Sykes S."/>
            <person name="Wortman J."/>
            <person name="Nusbaum C."/>
            <person name="Birren B."/>
        </authorList>
    </citation>
    <scope>NUCLEOTIDE SEQUENCE [LARGE SCALE GENOMIC DNA]</scope>
    <source>
        <strain evidence="1 2">CL02T12C30</strain>
    </source>
</reference>
<evidence type="ECO:0000313" key="1">
    <source>
        <dbReference type="EMBL" id="EKN16744.1"/>
    </source>
</evidence>
<evidence type="ECO:0008006" key="3">
    <source>
        <dbReference type="Google" id="ProtNLM"/>
    </source>
</evidence>
<dbReference type="HOGENOM" id="CLU_523582_0_0_10"/>
<dbReference type="EMBL" id="AGZO01000014">
    <property type="protein sequence ID" value="EKN16744.1"/>
    <property type="molecule type" value="Genomic_DNA"/>
</dbReference>
<dbReference type="OrthoDB" id="3328874at2"/>
<sequence length="520" mass="61398">MDYFSSVKPILNKLTNYNIIDNLFVIRQYLLALEKGIGYNRLPHIENSNSVILMPNICDFLIANSLKYCTFNKGKYYLGNFKDRLRIVVELTKLEEKINKDAIDTDIWTWLHSFCFNQTKLQNSTNIIYETYRYYWIFKDEKLCKVIEDNINMKYKDFVICAFWLYSKFTQQFAFRLNHLISFPENYQGTPFSAENIQKTISIFCKTLSEHREMSRLHTKYTDEELFNYNNSPHIIYPLFEYNNNIYCISPRYLLNQLNSGIYYIANIPQNNVSGAFGKSFEKYTGEVIKHYSPSSYFISPEIPYGKDNNKTSDWIISDSENILFIECKAKRLMAKSKKQWTFDITNIDYVINNNLINDENYIKSIPDTLTKDIIILGKEIGKIYKVYNDYKSNKIAQLPYNESKTFIPIMVTIEEWYAGCPSINDCLTRIAEAYLKKKHIDISIIQKSKYKIISIDTFEIDYQIMAIEGISSFFKMEKNNILDEYKKKFHLDSHFFDKFSEELISPIGDIIAENNKYSC</sequence>
<protein>
    <recommendedName>
        <fullName evidence="3">NERD domain-containing protein</fullName>
    </recommendedName>
</protein>
<proteinExistence type="predicted"/>
<organism evidence="1 2">
    <name type="scientific">Parabacteroides goldsteinii CL02T12C30</name>
    <dbReference type="NCBI Taxonomy" id="999418"/>
    <lineage>
        <taxon>Bacteria</taxon>
        <taxon>Pseudomonadati</taxon>
        <taxon>Bacteroidota</taxon>
        <taxon>Bacteroidia</taxon>
        <taxon>Bacteroidales</taxon>
        <taxon>Tannerellaceae</taxon>
        <taxon>Parabacteroides</taxon>
    </lineage>
</organism>
<evidence type="ECO:0000313" key="2">
    <source>
        <dbReference type="Proteomes" id="UP000006330"/>
    </source>
</evidence>
<gene>
    <name evidence="1" type="ORF">HMPREF1076_01878</name>
</gene>
<dbReference type="RefSeq" id="WP_007653471.1">
    <property type="nucleotide sequence ID" value="NZ_JH976472.1"/>
</dbReference>
<comment type="caution">
    <text evidence="1">The sequence shown here is derived from an EMBL/GenBank/DDBJ whole genome shotgun (WGS) entry which is preliminary data.</text>
</comment>
<name>K5ZM08_9BACT</name>